<evidence type="ECO:0008006" key="4">
    <source>
        <dbReference type="Google" id="ProtNLM"/>
    </source>
</evidence>
<comment type="caution">
    <text evidence="2">The sequence shown here is derived from an EMBL/GenBank/DDBJ whole genome shotgun (WGS) entry which is preliminary data.</text>
</comment>
<gene>
    <name evidence="2" type="ORF">D8674_025688</name>
</gene>
<keyword evidence="1" id="KW-1133">Transmembrane helix</keyword>
<dbReference type="EMBL" id="SMOL01000004">
    <property type="protein sequence ID" value="KAB2635154.1"/>
    <property type="molecule type" value="Genomic_DNA"/>
</dbReference>
<sequence length="292" mass="33141">MGSRWQIGTGDFAKIWDNHGIPYPSQFKVFSPKPSHYGLVFVNQFICPESHPWKVSLIRSLFTDVEFNAIVSMALSLQRPTDKLIWHYDKERHVDIDSHCVLCKGMVESTLHLMRDCYYASCAWLSTCIGKPPTGNTGNSMKDWAPFLASHLGLSWFGLCLMVWWALWGAQNEMLWNDRCEGPDLVVARALSWWQLAKLRGLQNFILKSDSLQITSALNSIFLDMYFIGHIVEDSKAMLTEIIGASIAHACWQRNEAAHRLARSALSSSCDRAWFEEPPDIILDVLLSEGSN</sequence>
<reference evidence="2 3" key="1">
    <citation type="submission" date="2019-09" db="EMBL/GenBank/DDBJ databases">
        <authorList>
            <person name="Ou C."/>
        </authorList>
    </citation>
    <scope>NUCLEOTIDE SEQUENCE [LARGE SCALE GENOMIC DNA]</scope>
    <source>
        <strain evidence="2">S2</strain>
        <tissue evidence="2">Leaf</tissue>
    </source>
</reference>
<organism evidence="2 3">
    <name type="scientific">Pyrus ussuriensis x Pyrus communis</name>
    <dbReference type="NCBI Taxonomy" id="2448454"/>
    <lineage>
        <taxon>Eukaryota</taxon>
        <taxon>Viridiplantae</taxon>
        <taxon>Streptophyta</taxon>
        <taxon>Embryophyta</taxon>
        <taxon>Tracheophyta</taxon>
        <taxon>Spermatophyta</taxon>
        <taxon>Magnoliopsida</taxon>
        <taxon>eudicotyledons</taxon>
        <taxon>Gunneridae</taxon>
        <taxon>Pentapetalae</taxon>
        <taxon>rosids</taxon>
        <taxon>fabids</taxon>
        <taxon>Rosales</taxon>
        <taxon>Rosaceae</taxon>
        <taxon>Amygdaloideae</taxon>
        <taxon>Maleae</taxon>
        <taxon>Pyrus</taxon>
    </lineage>
</organism>
<evidence type="ECO:0000313" key="3">
    <source>
        <dbReference type="Proteomes" id="UP000327157"/>
    </source>
</evidence>
<dbReference type="Proteomes" id="UP000327157">
    <property type="component" value="Chromosome 5"/>
</dbReference>
<keyword evidence="1" id="KW-0472">Membrane</keyword>
<keyword evidence="1" id="KW-0812">Transmembrane</keyword>
<keyword evidence="3" id="KW-1185">Reference proteome</keyword>
<accession>A0A5N5IIU2</accession>
<proteinExistence type="predicted"/>
<reference evidence="2 3" key="3">
    <citation type="submission" date="2019-11" db="EMBL/GenBank/DDBJ databases">
        <title>A de novo genome assembly of a pear dwarfing rootstock.</title>
        <authorList>
            <person name="Wang F."/>
            <person name="Wang J."/>
            <person name="Li S."/>
            <person name="Zhang Y."/>
            <person name="Fang M."/>
            <person name="Ma L."/>
            <person name="Zhao Y."/>
            <person name="Jiang S."/>
        </authorList>
    </citation>
    <scope>NUCLEOTIDE SEQUENCE [LARGE SCALE GENOMIC DNA]</scope>
    <source>
        <strain evidence="2">S2</strain>
        <tissue evidence="2">Leaf</tissue>
    </source>
</reference>
<protein>
    <recommendedName>
        <fullName evidence="4">RNase H type-1 domain-containing protein</fullName>
    </recommendedName>
</protein>
<dbReference type="AlphaFoldDB" id="A0A5N5IIU2"/>
<evidence type="ECO:0000313" key="2">
    <source>
        <dbReference type="EMBL" id="KAB2635154.1"/>
    </source>
</evidence>
<evidence type="ECO:0000256" key="1">
    <source>
        <dbReference type="SAM" id="Phobius"/>
    </source>
</evidence>
<dbReference type="OrthoDB" id="1166575at2759"/>
<name>A0A5N5IIU2_9ROSA</name>
<reference evidence="3" key="2">
    <citation type="submission" date="2019-10" db="EMBL/GenBank/DDBJ databases">
        <title>A de novo genome assembly of a pear dwarfing rootstock.</title>
        <authorList>
            <person name="Wang F."/>
            <person name="Wang J."/>
            <person name="Li S."/>
            <person name="Zhang Y."/>
            <person name="Fang M."/>
            <person name="Ma L."/>
            <person name="Zhao Y."/>
            <person name="Jiang S."/>
        </authorList>
    </citation>
    <scope>NUCLEOTIDE SEQUENCE [LARGE SCALE GENOMIC DNA]</scope>
</reference>
<feature type="transmembrane region" description="Helical" evidence="1">
    <location>
        <begin position="144"/>
        <end position="167"/>
    </location>
</feature>